<dbReference type="Proteomes" id="UP000193247">
    <property type="component" value="Unassembled WGS sequence"/>
</dbReference>
<comment type="caution">
    <text evidence="1">The sequence shown here is derived from an EMBL/GenBank/DDBJ whole genome shotgun (WGS) entry which is preliminary data.</text>
</comment>
<dbReference type="STRING" id="1430326.B8W66_08595"/>
<gene>
    <name evidence="1" type="ORF">B8W66_08595</name>
</gene>
<reference evidence="1 2" key="1">
    <citation type="submission" date="2017-04" db="EMBL/GenBank/DDBJ databases">
        <title>The new phylogeny of genus Mycobacterium.</title>
        <authorList>
            <person name="Tortoli E."/>
            <person name="Trovato A."/>
            <person name="Cirillo D.M."/>
        </authorList>
    </citation>
    <scope>NUCLEOTIDE SEQUENCE [LARGE SCALE GENOMIC DNA]</scope>
    <source>
        <strain evidence="1 2">TBL 1200985</strain>
    </source>
</reference>
<sequence length="129" mass="13575">MVPMYRRGPIGTRSRQIGEQMSDAIDNLEAARNRAASIRPKVGGFAYLAETLRRAGVTGYQHVVPAATGLYLTDAGPVVTQASPIVDGIAEVAPWNRDAVIAAAVPENGAAACLELGERLAGRVDCVPF</sequence>
<organism evidence="1 2">
    <name type="scientific">Mycobacterium decipiens</name>
    <dbReference type="NCBI Taxonomy" id="1430326"/>
    <lineage>
        <taxon>Bacteria</taxon>
        <taxon>Bacillati</taxon>
        <taxon>Actinomycetota</taxon>
        <taxon>Actinomycetes</taxon>
        <taxon>Mycobacteriales</taxon>
        <taxon>Mycobacteriaceae</taxon>
        <taxon>Mycobacterium</taxon>
    </lineage>
</organism>
<keyword evidence="2" id="KW-1185">Reference proteome</keyword>
<evidence type="ECO:0000313" key="1">
    <source>
        <dbReference type="EMBL" id="OSC41431.1"/>
    </source>
</evidence>
<name>A0A1X2LXS0_9MYCO</name>
<evidence type="ECO:0000313" key="2">
    <source>
        <dbReference type="Proteomes" id="UP000193247"/>
    </source>
</evidence>
<dbReference type="EMBL" id="NCXP01000007">
    <property type="protein sequence ID" value="OSC41431.1"/>
    <property type="molecule type" value="Genomic_DNA"/>
</dbReference>
<accession>A0A1X2LXS0</accession>
<dbReference type="AlphaFoldDB" id="A0A1X2LXS0"/>
<proteinExistence type="predicted"/>
<protein>
    <submittedName>
        <fullName evidence="1">Uncharacterized protein</fullName>
    </submittedName>
</protein>